<dbReference type="EMBL" id="JAXCEH010000005">
    <property type="protein sequence ID" value="MFA1554277.1"/>
    <property type="molecule type" value="Genomic_DNA"/>
</dbReference>
<name>A0ABV4QYF8_9ACTN</name>
<evidence type="ECO:0000256" key="1">
    <source>
        <dbReference type="SAM" id="SignalP"/>
    </source>
</evidence>
<feature type="signal peptide" evidence="1">
    <location>
        <begin position="1"/>
        <end position="31"/>
    </location>
</feature>
<keyword evidence="1" id="KW-0732">Signal</keyword>
<gene>
    <name evidence="2" type="ORF">SM436_11325</name>
</gene>
<evidence type="ECO:0000313" key="2">
    <source>
        <dbReference type="EMBL" id="MFA1554277.1"/>
    </source>
</evidence>
<accession>A0ABV4QYF8</accession>
<keyword evidence="3" id="KW-1185">Reference proteome</keyword>
<sequence>MGSVRRRVPAAVLAGMFMIAGVLGLAAPAQAAPQAAPPAVSAAGPSASAAGGAAAAAFPAKPCKYVVGKPYRKGRTIMAKVWAGKCAKFPPDAIAKLWRGRFYGYQSLKPYATCKRKAGNCVATVKYHCPAGTTYTYKASATLTSGNTARQWGPTRRIHCPAFIST</sequence>
<reference evidence="2 3" key="1">
    <citation type="submission" date="2023-11" db="EMBL/GenBank/DDBJ databases">
        <title>Actinomadura monticuli sp. nov., isolated from volcanic ash.</title>
        <authorList>
            <person name="Lee S.D."/>
            <person name="Yang H."/>
            <person name="Kim I.S."/>
        </authorList>
    </citation>
    <scope>NUCLEOTIDE SEQUENCE [LARGE SCALE GENOMIC DNA]</scope>
    <source>
        <strain evidence="2 3">DSM 45346</strain>
    </source>
</reference>
<comment type="caution">
    <text evidence="2">The sequence shown here is derived from an EMBL/GenBank/DDBJ whole genome shotgun (WGS) entry which is preliminary data.</text>
</comment>
<dbReference type="RefSeq" id="WP_371940668.1">
    <property type="nucleotide sequence ID" value="NZ_JAXCEH010000005.1"/>
</dbReference>
<protein>
    <submittedName>
        <fullName evidence="2">Uncharacterized protein</fullName>
    </submittedName>
</protein>
<dbReference type="Proteomes" id="UP001569904">
    <property type="component" value="Unassembled WGS sequence"/>
</dbReference>
<feature type="chain" id="PRO_5047223311" evidence="1">
    <location>
        <begin position="32"/>
        <end position="166"/>
    </location>
</feature>
<proteinExistence type="predicted"/>
<evidence type="ECO:0000313" key="3">
    <source>
        <dbReference type="Proteomes" id="UP001569904"/>
    </source>
</evidence>
<organism evidence="2 3">
    <name type="scientific">Actinomadura chokoriensis</name>
    <dbReference type="NCBI Taxonomy" id="454156"/>
    <lineage>
        <taxon>Bacteria</taxon>
        <taxon>Bacillati</taxon>
        <taxon>Actinomycetota</taxon>
        <taxon>Actinomycetes</taxon>
        <taxon>Streptosporangiales</taxon>
        <taxon>Thermomonosporaceae</taxon>
        <taxon>Actinomadura</taxon>
    </lineage>
</organism>